<feature type="region of interest" description="Disordered" evidence="1">
    <location>
        <begin position="80"/>
        <end position="116"/>
    </location>
</feature>
<organism evidence="2 3">
    <name type="scientific">Cylicostephanus goldi</name>
    <name type="common">Nematode worm</name>
    <dbReference type="NCBI Taxonomy" id="71465"/>
    <lineage>
        <taxon>Eukaryota</taxon>
        <taxon>Metazoa</taxon>
        <taxon>Ecdysozoa</taxon>
        <taxon>Nematoda</taxon>
        <taxon>Chromadorea</taxon>
        <taxon>Rhabditida</taxon>
        <taxon>Rhabditina</taxon>
        <taxon>Rhabditomorpha</taxon>
        <taxon>Strongyloidea</taxon>
        <taxon>Strongylidae</taxon>
        <taxon>Cylicostephanus</taxon>
    </lineage>
</organism>
<dbReference type="OrthoDB" id="5876144at2759"/>
<accession>A0A3P7MYF1</accession>
<protein>
    <submittedName>
        <fullName evidence="2">Uncharacterized protein</fullName>
    </submittedName>
</protein>
<dbReference type="AlphaFoldDB" id="A0A3P7MYF1"/>
<gene>
    <name evidence="2" type="ORF">CGOC_LOCUS12794</name>
</gene>
<dbReference type="Proteomes" id="UP000271889">
    <property type="component" value="Unassembled WGS sequence"/>
</dbReference>
<sequence length="162" mass="17819">MLERAQEELERARPAITAMETEQGLFHPRDCEIPNHGFDDPPPSYDQACKDDESPPLYETLGYGNVMAVFGAERASSTTANQNSIGRASEVTAHEAPSHSVLIPPNSRSAPPRQGSISDAAYISTTLQQIQNYVEEMRERFSQSGKGYEHFLQSSLDYAIGG</sequence>
<name>A0A3P7MYF1_CYLGO</name>
<evidence type="ECO:0000313" key="2">
    <source>
        <dbReference type="EMBL" id="VDN34964.1"/>
    </source>
</evidence>
<dbReference type="EMBL" id="UYRV01125792">
    <property type="protein sequence ID" value="VDN34964.1"/>
    <property type="molecule type" value="Genomic_DNA"/>
</dbReference>
<evidence type="ECO:0000256" key="1">
    <source>
        <dbReference type="SAM" id="MobiDB-lite"/>
    </source>
</evidence>
<reference evidence="2 3" key="1">
    <citation type="submission" date="2018-11" db="EMBL/GenBank/DDBJ databases">
        <authorList>
            <consortium name="Pathogen Informatics"/>
        </authorList>
    </citation>
    <scope>NUCLEOTIDE SEQUENCE [LARGE SCALE GENOMIC DNA]</scope>
</reference>
<keyword evidence="3" id="KW-1185">Reference proteome</keyword>
<proteinExistence type="predicted"/>
<evidence type="ECO:0000313" key="3">
    <source>
        <dbReference type="Proteomes" id="UP000271889"/>
    </source>
</evidence>